<dbReference type="EMBL" id="FNEM01000009">
    <property type="protein sequence ID" value="SDJ54297.1"/>
    <property type="molecule type" value="Genomic_DNA"/>
</dbReference>
<reference evidence="5" key="1">
    <citation type="submission" date="2016-10" db="EMBL/GenBank/DDBJ databases">
        <authorList>
            <person name="Varghese N."/>
            <person name="Submissions S."/>
        </authorList>
    </citation>
    <scope>NUCLEOTIDE SEQUENCE [LARGE SCALE GENOMIC DNA]</scope>
    <source>
        <strain evidence="5">DSM 23317</strain>
    </source>
</reference>
<evidence type="ECO:0000313" key="5">
    <source>
        <dbReference type="Proteomes" id="UP000199527"/>
    </source>
</evidence>
<dbReference type="RefSeq" id="WP_176819301.1">
    <property type="nucleotide sequence ID" value="NZ_FNEM01000009.1"/>
</dbReference>
<dbReference type="CDD" id="cd01949">
    <property type="entry name" value="GGDEF"/>
    <property type="match status" value="1"/>
</dbReference>
<dbReference type="EC" id="2.7.7.65" evidence="1"/>
<dbReference type="PANTHER" id="PTHR45138">
    <property type="entry name" value="REGULATORY COMPONENTS OF SENSORY TRANSDUCTION SYSTEM"/>
    <property type="match status" value="1"/>
</dbReference>
<dbReference type="SMART" id="SM00267">
    <property type="entry name" value="GGDEF"/>
    <property type="match status" value="1"/>
</dbReference>
<keyword evidence="5" id="KW-1185">Reference proteome</keyword>
<dbReference type="Proteomes" id="UP000199527">
    <property type="component" value="Unassembled WGS sequence"/>
</dbReference>
<dbReference type="NCBIfam" id="TIGR00254">
    <property type="entry name" value="GGDEF"/>
    <property type="match status" value="1"/>
</dbReference>
<evidence type="ECO:0000256" key="2">
    <source>
        <dbReference type="ARBA" id="ARBA00034247"/>
    </source>
</evidence>
<accession>A0A1G8ULC4</accession>
<name>A0A1G8ULC4_9GAMM</name>
<gene>
    <name evidence="4" type="ORF">SAMN04488540_109120</name>
</gene>
<dbReference type="Gene3D" id="3.30.70.270">
    <property type="match status" value="1"/>
</dbReference>
<dbReference type="SMART" id="SM01204">
    <property type="entry name" value="FIST_C"/>
    <property type="match status" value="1"/>
</dbReference>
<proteinExistence type="predicted"/>
<dbReference type="InterPro" id="IPR029787">
    <property type="entry name" value="Nucleotide_cyclase"/>
</dbReference>
<dbReference type="InterPro" id="IPR000160">
    <property type="entry name" value="GGDEF_dom"/>
</dbReference>
<feature type="domain" description="GGDEF" evidence="3">
    <location>
        <begin position="461"/>
        <end position="589"/>
    </location>
</feature>
<dbReference type="SUPFAM" id="SSF55073">
    <property type="entry name" value="Nucleotide cyclase"/>
    <property type="match status" value="1"/>
</dbReference>
<evidence type="ECO:0000259" key="3">
    <source>
        <dbReference type="PROSITE" id="PS50887"/>
    </source>
</evidence>
<evidence type="ECO:0000313" key="4">
    <source>
        <dbReference type="EMBL" id="SDJ54297.1"/>
    </source>
</evidence>
<organism evidence="4 5">
    <name type="scientific">Ferrimonas sediminum</name>
    <dbReference type="NCBI Taxonomy" id="718193"/>
    <lineage>
        <taxon>Bacteria</taxon>
        <taxon>Pseudomonadati</taxon>
        <taxon>Pseudomonadota</taxon>
        <taxon>Gammaproteobacteria</taxon>
        <taxon>Alteromonadales</taxon>
        <taxon>Ferrimonadaceae</taxon>
        <taxon>Ferrimonas</taxon>
    </lineage>
</organism>
<dbReference type="InterPro" id="IPR043128">
    <property type="entry name" value="Rev_trsase/Diguanyl_cyclase"/>
</dbReference>
<dbReference type="InterPro" id="IPR050469">
    <property type="entry name" value="Diguanylate_Cyclase"/>
</dbReference>
<dbReference type="SMART" id="SM00897">
    <property type="entry name" value="FIST"/>
    <property type="match status" value="1"/>
</dbReference>
<dbReference type="InterPro" id="IPR019494">
    <property type="entry name" value="FIST_C"/>
</dbReference>
<dbReference type="Pfam" id="PF08495">
    <property type="entry name" value="FIST"/>
    <property type="match status" value="1"/>
</dbReference>
<dbReference type="InterPro" id="IPR013702">
    <property type="entry name" value="FIST_domain_N"/>
</dbReference>
<comment type="catalytic activity">
    <reaction evidence="2">
        <text>2 GTP = 3',3'-c-di-GMP + 2 diphosphate</text>
        <dbReference type="Rhea" id="RHEA:24898"/>
        <dbReference type="ChEBI" id="CHEBI:33019"/>
        <dbReference type="ChEBI" id="CHEBI:37565"/>
        <dbReference type="ChEBI" id="CHEBI:58805"/>
        <dbReference type="EC" id="2.7.7.65"/>
    </reaction>
</comment>
<evidence type="ECO:0000256" key="1">
    <source>
        <dbReference type="ARBA" id="ARBA00012528"/>
    </source>
</evidence>
<dbReference type="Pfam" id="PF00990">
    <property type="entry name" value="GGDEF"/>
    <property type="match status" value="1"/>
</dbReference>
<dbReference type="PANTHER" id="PTHR45138:SF9">
    <property type="entry name" value="DIGUANYLATE CYCLASE DGCM-RELATED"/>
    <property type="match status" value="1"/>
</dbReference>
<dbReference type="GO" id="GO:0052621">
    <property type="term" value="F:diguanylate cyclase activity"/>
    <property type="evidence" value="ECO:0007669"/>
    <property type="project" value="UniProtKB-EC"/>
</dbReference>
<sequence>MKQLSYALEDNQALTALLNAPELHQAADSAHAMLIQLYSANQDNSWCRDIATALIERFPNAQLVGASTTGEIQHGRTLTGNTVVGFTLFEHSDVHSLSLPCQRGEEQGIGRQLRSQLDQFEHVAGVLLLATSISMDANDLLAELNRTPLPFPVFGGGAADYGTMSQSLLMHQSRCLESGVVAVVFCGRDLHLSCHTYLGWRPLSKTMTATEVKNRSLKLIDNRPAFEVFSRYLNIANDDNFFLNSLEFPLMIERDQQLIARVPVGVARDRSIEFVADIRQGEKLRLGYGDPKLIIRDAHQVHRTMAQFGPQAVFLYSCICRRFLMQDDVELETLPFQTIAPTFGFYTYGEFFADHGQVEFLNSTMVAIGMREGGKTNHSQPALQAEPPITDEAMDDPYANQHIRIIERLVHFVDAVTEELQQTSEELQEVTVIDKLTQLPNRYQMDSLLAQELTHSQRSHSQFSLILVDIDYLRNINERHGRLVGDEVVAEIAQLLATHTRRTDVVGRWQGGTFMVILPDTELQEAKVAAIKLYAMIGQTHFTHGEHCSASLGVSCHRPGFTLHQTLNRINLALKQAKSAGGNQVQTLA</sequence>
<protein>
    <recommendedName>
        <fullName evidence="1">diguanylate cyclase</fullName>
        <ecNumber evidence="1">2.7.7.65</ecNumber>
    </recommendedName>
</protein>
<dbReference type="Pfam" id="PF10442">
    <property type="entry name" value="FIST_C"/>
    <property type="match status" value="1"/>
</dbReference>
<dbReference type="AlphaFoldDB" id="A0A1G8ULC4"/>
<dbReference type="PROSITE" id="PS50887">
    <property type="entry name" value="GGDEF"/>
    <property type="match status" value="1"/>
</dbReference>